<dbReference type="InterPro" id="IPR036477">
    <property type="entry name" value="Formyl_transf_N_sf"/>
</dbReference>
<feature type="domain" description="Formyl transferase C-terminal" evidence="7">
    <location>
        <begin position="200"/>
        <end position="297"/>
    </location>
</feature>
<keyword evidence="3 5" id="KW-0808">Transferase</keyword>
<keyword evidence="4 5" id="KW-0648">Protein biosynthesis</keyword>
<dbReference type="InterPro" id="IPR011034">
    <property type="entry name" value="Formyl_transferase-like_C_sf"/>
</dbReference>
<evidence type="ECO:0000313" key="8">
    <source>
        <dbReference type="EMBL" id="GAA2091012.1"/>
    </source>
</evidence>
<proteinExistence type="inferred from homology"/>
<dbReference type="Proteomes" id="UP001500984">
    <property type="component" value="Unassembled WGS sequence"/>
</dbReference>
<protein>
    <recommendedName>
        <fullName evidence="2 5">Methionyl-tRNA formyltransferase</fullName>
        <ecNumber evidence="2 5">2.1.2.9</ecNumber>
    </recommendedName>
</protein>
<evidence type="ECO:0000256" key="2">
    <source>
        <dbReference type="ARBA" id="ARBA00012261"/>
    </source>
</evidence>
<evidence type="ECO:0000259" key="6">
    <source>
        <dbReference type="Pfam" id="PF00551"/>
    </source>
</evidence>
<dbReference type="SUPFAM" id="SSF50486">
    <property type="entry name" value="FMT C-terminal domain-like"/>
    <property type="match status" value="1"/>
</dbReference>
<accession>A0ABP5I009</accession>
<name>A0ABP5I009_9MICO</name>
<comment type="catalytic activity">
    <reaction evidence="5">
        <text>L-methionyl-tRNA(fMet) + (6R)-10-formyltetrahydrofolate = N-formyl-L-methionyl-tRNA(fMet) + (6S)-5,6,7,8-tetrahydrofolate + H(+)</text>
        <dbReference type="Rhea" id="RHEA:24380"/>
        <dbReference type="Rhea" id="RHEA-COMP:9952"/>
        <dbReference type="Rhea" id="RHEA-COMP:9953"/>
        <dbReference type="ChEBI" id="CHEBI:15378"/>
        <dbReference type="ChEBI" id="CHEBI:57453"/>
        <dbReference type="ChEBI" id="CHEBI:78530"/>
        <dbReference type="ChEBI" id="CHEBI:78844"/>
        <dbReference type="ChEBI" id="CHEBI:195366"/>
        <dbReference type="EC" id="2.1.2.9"/>
    </reaction>
</comment>
<dbReference type="InterPro" id="IPR002376">
    <property type="entry name" value="Formyl_transf_N"/>
</dbReference>
<dbReference type="EC" id="2.1.2.9" evidence="2 5"/>
<evidence type="ECO:0000256" key="1">
    <source>
        <dbReference type="ARBA" id="ARBA00010699"/>
    </source>
</evidence>
<comment type="similarity">
    <text evidence="1 5">Belongs to the Fmt family.</text>
</comment>
<comment type="function">
    <text evidence="5">Attaches a formyl group to the free amino group of methionyl-tRNA(fMet). The formyl group appears to play a dual role in the initiator identity of N-formylmethionyl-tRNA by promoting its recognition by IF2 and preventing the misappropriation of this tRNA by the elongation apparatus.</text>
</comment>
<dbReference type="InterPro" id="IPR044135">
    <property type="entry name" value="Met-tRNA-FMT_C"/>
</dbReference>
<dbReference type="PANTHER" id="PTHR11138:SF5">
    <property type="entry name" value="METHIONYL-TRNA FORMYLTRANSFERASE, MITOCHONDRIAL"/>
    <property type="match status" value="1"/>
</dbReference>
<dbReference type="PANTHER" id="PTHR11138">
    <property type="entry name" value="METHIONYL-TRNA FORMYLTRANSFERASE"/>
    <property type="match status" value="1"/>
</dbReference>
<dbReference type="EMBL" id="BAAAPZ010000002">
    <property type="protein sequence ID" value="GAA2091012.1"/>
    <property type="molecule type" value="Genomic_DNA"/>
</dbReference>
<dbReference type="InterPro" id="IPR041711">
    <property type="entry name" value="Met-tRNA-FMT_N"/>
</dbReference>
<evidence type="ECO:0000313" key="9">
    <source>
        <dbReference type="Proteomes" id="UP001500984"/>
    </source>
</evidence>
<evidence type="ECO:0000256" key="5">
    <source>
        <dbReference type="HAMAP-Rule" id="MF_00182"/>
    </source>
</evidence>
<dbReference type="CDD" id="cd08704">
    <property type="entry name" value="Met_tRNA_FMT_C"/>
    <property type="match status" value="1"/>
</dbReference>
<feature type="domain" description="Formyl transferase N-terminal" evidence="6">
    <location>
        <begin position="1"/>
        <end position="176"/>
    </location>
</feature>
<keyword evidence="9" id="KW-1185">Reference proteome</keyword>
<evidence type="ECO:0000256" key="4">
    <source>
        <dbReference type="ARBA" id="ARBA00022917"/>
    </source>
</evidence>
<dbReference type="SUPFAM" id="SSF53328">
    <property type="entry name" value="Formyltransferase"/>
    <property type="match status" value="1"/>
</dbReference>
<organism evidence="8 9">
    <name type="scientific">Brevibacterium salitolerans</name>
    <dbReference type="NCBI Taxonomy" id="1403566"/>
    <lineage>
        <taxon>Bacteria</taxon>
        <taxon>Bacillati</taxon>
        <taxon>Actinomycetota</taxon>
        <taxon>Actinomycetes</taxon>
        <taxon>Micrococcales</taxon>
        <taxon>Brevibacteriaceae</taxon>
        <taxon>Brevibacterium</taxon>
    </lineage>
</organism>
<dbReference type="Pfam" id="PF00551">
    <property type="entry name" value="Formyl_trans_N"/>
    <property type="match status" value="1"/>
</dbReference>
<dbReference type="NCBIfam" id="TIGR00460">
    <property type="entry name" value="fmt"/>
    <property type="match status" value="1"/>
</dbReference>
<dbReference type="CDD" id="cd08646">
    <property type="entry name" value="FMT_core_Met-tRNA-FMT_N"/>
    <property type="match status" value="1"/>
</dbReference>
<dbReference type="HAMAP" id="MF_00182">
    <property type="entry name" value="Formyl_trans"/>
    <property type="match status" value="1"/>
</dbReference>
<feature type="binding site" evidence="5">
    <location>
        <begin position="108"/>
        <end position="111"/>
    </location>
    <ligand>
        <name>(6S)-5,6,7,8-tetrahydrofolate</name>
        <dbReference type="ChEBI" id="CHEBI:57453"/>
    </ligand>
</feature>
<dbReference type="InterPro" id="IPR005793">
    <property type="entry name" value="Formyl_trans_C"/>
</dbReference>
<reference evidence="9" key="1">
    <citation type="journal article" date="2019" name="Int. J. Syst. Evol. Microbiol.">
        <title>The Global Catalogue of Microorganisms (GCM) 10K type strain sequencing project: providing services to taxonomists for standard genome sequencing and annotation.</title>
        <authorList>
            <consortium name="The Broad Institute Genomics Platform"/>
            <consortium name="The Broad Institute Genome Sequencing Center for Infectious Disease"/>
            <person name="Wu L."/>
            <person name="Ma J."/>
        </authorList>
    </citation>
    <scope>NUCLEOTIDE SEQUENCE [LARGE SCALE GENOMIC DNA]</scope>
    <source>
        <strain evidence="9">JCM 15900</strain>
    </source>
</reference>
<dbReference type="Gene3D" id="3.40.50.12230">
    <property type="match status" value="1"/>
</dbReference>
<evidence type="ECO:0000256" key="3">
    <source>
        <dbReference type="ARBA" id="ARBA00022679"/>
    </source>
</evidence>
<comment type="caution">
    <text evidence="8">The sequence shown here is derived from an EMBL/GenBank/DDBJ whole genome shotgun (WGS) entry which is preliminary data.</text>
</comment>
<gene>
    <name evidence="5 8" type="primary">fmt</name>
    <name evidence="8" type="ORF">GCM10009823_07830</name>
</gene>
<dbReference type="RefSeq" id="WP_344335322.1">
    <property type="nucleotide sequence ID" value="NZ_BAAAPZ010000002.1"/>
</dbReference>
<sequence length="321" mass="32969">MRIAFAGTPAVAVPALRALAASDHEIVAVLTRPDAPVGRKRVLTPSPVKSAAAELGLRVLEAERLRGEVLMELEGLDLDAVAVVAYGGIAGPRALRAARAGWFNLHFSLLPQWRGAAPVQRALMAGQTRSGLTVFRIDEGMDTGPVLLQRELPLPEADAGSVLAEYAEAGAGLLVEAFDALAAGTADPQPQTGAATHAAKIDPAEARLDLGAPAASVLARYRGVSPAPGAWVEKDGKRTKLAGLTAAPAGAPVPAPGRLEPWEEAAVLGTGGGAVRVARVQPFGKPMMDASAFLRGHGPVQFDMLAAASTESAASTETEEA</sequence>
<dbReference type="Pfam" id="PF02911">
    <property type="entry name" value="Formyl_trans_C"/>
    <property type="match status" value="1"/>
</dbReference>
<dbReference type="InterPro" id="IPR005794">
    <property type="entry name" value="Fmt"/>
</dbReference>
<evidence type="ECO:0000259" key="7">
    <source>
        <dbReference type="Pfam" id="PF02911"/>
    </source>
</evidence>